<protein>
    <submittedName>
        <fullName evidence="1">Uncharacterized protein</fullName>
    </submittedName>
</protein>
<evidence type="ECO:0000313" key="1">
    <source>
        <dbReference type="Ensembl" id="ENSSHAP00000035126.1"/>
    </source>
</evidence>
<reference evidence="1" key="2">
    <citation type="submission" date="2025-08" db="UniProtKB">
        <authorList>
            <consortium name="Ensembl"/>
        </authorList>
    </citation>
    <scope>IDENTIFICATION</scope>
</reference>
<dbReference type="Ensembl" id="ENSSHAT00000045453.1">
    <property type="protein sequence ID" value="ENSSHAP00000035126.1"/>
    <property type="gene ID" value="ENSSHAG00000022821.1"/>
</dbReference>
<dbReference type="InParanoid" id="A0A7N4PAU4"/>
<keyword evidence="2" id="KW-1185">Reference proteome</keyword>
<dbReference type="Proteomes" id="UP000007648">
    <property type="component" value="Unassembled WGS sequence"/>
</dbReference>
<accession>A0A7N4PAU4</accession>
<dbReference type="AlphaFoldDB" id="A0A7N4PAU4"/>
<reference evidence="1" key="3">
    <citation type="submission" date="2025-09" db="UniProtKB">
        <authorList>
            <consortium name="Ensembl"/>
        </authorList>
    </citation>
    <scope>IDENTIFICATION</scope>
</reference>
<sequence length="16" mass="1885">NNERQFFGSGTRLFIV</sequence>
<proteinExistence type="predicted"/>
<organism evidence="1 2">
    <name type="scientific">Sarcophilus harrisii</name>
    <name type="common">Tasmanian devil</name>
    <name type="synonym">Sarcophilus laniarius</name>
    <dbReference type="NCBI Taxonomy" id="9305"/>
    <lineage>
        <taxon>Eukaryota</taxon>
        <taxon>Metazoa</taxon>
        <taxon>Chordata</taxon>
        <taxon>Craniata</taxon>
        <taxon>Vertebrata</taxon>
        <taxon>Euteleostomi</taxon>
        <taxon>Mammalia</taxon>
        <taxon>Metatheria</taxon>
        <taxon>Dasyuromorphia</taxon>
        <taxon>Dasyuridae</taxon>
        <taxon>Sarcophilus</taxon>
    </lineage>
</organism>
<name>A0A7N4PAU4_SARHA</name>
<reference evidence="1 2" key="1">
    <citation type="journal article" date="2011" name="Proc. Natl. Acad. Sci. U.S.A.">
        <title>Genetic diversity and population structure of the endangered marsupial Sarcophilus harrisii (Tasmanian devil).</title>
        <authorList>
            <person name="Miller W."/>
            <person name="Hayes V.M."/>
            <person name="Ratan A."/>
            <person name="Petersen D.C."/>
            <person name="Wittekindt N.E."/>
            <person name="Miller J."/>
            <person name="Walenz B."/>
            <person name="Knight J."/>
            <person name="Qi J."/>
            <person name="Zhao F."/>
            <person name="Wang Q."/>
            <person name="Bedoya-Reina O.C."/>
            <person name="Katiyar N."/>
            <person name="Tomsho L.P."/>
            <person name="Kasson L.M."/>
            <person name="Hardie R.A."/>
            <person name="Woodbridge P."/>
            <person name="Tindall E.A."/>
            <person name="Bertelsen M.F."/>
            <person name="Dixon D."/>
            <person name="Pyecroft S."/>
            <person name="Helgen K.M."/>
            <person name="Lesk A.M."/>
            <person name="Pringle T.H."/>
            <person name="Patterson N."/>
            <person name="Zhang Y."/>
            <person name="Kreiss A."/>
            <person name="Woods G.M."/>
            <person name="Jones M.E."/>
            <person name="Schuster S.C."/>
        </authorList>
    </citation>
    <scope>NUCLEOTIDE SEQUENCE [LARGE SCALE GENOMIC DNA]</scope>
</reference>
<evidence type="ECO:0000313" key="2">
    <source>
        <dbReference type="Proteomes" id="UP000007648"/>
    </source>
</evidence>